<gene>
    <name evidence="2" type="ORF">Pla175_49180</name>
</gene>
<feature type="transmembrane region" description="Helical" evidence="1">
    <location>
        <begin position="206"/>
        <end position="225"/>
    </location>
</feature>
<feature type="transmembrane region" description="Helical" evidence="1">
    <location>
        <begin position="231"/>
        <end position="252"/>
    </location>
</feature>
<keyword evidence="1" id="KW-0472">Membrane</keyword>
<evidence type="ECO:0000313" key="3">
    <source>
        <dbReference type="Proteomes" id="UP000317429"/>
    </source>
</evidence>
<sequence length="322" mass="33703">MPRAADFLNILRGLLMGAADIVPGVSGGTVALVLGIYQRLVTAISRFDREAVRLVLKGRLADAATHVDLRFLATLGAGIGIGVVGLARLMHYLLEHHHNATSAAFFGLILGSSLLVLAMVRPATHGGAAGAVVVGLAAAGFAYWLVGLERVEPAAGLPYTFFCGAIAICAMILPGISGAYILLLLGKYEQITGILKGLPHGEATTGDLATLAVFAAGCAIGLALFSRVIRWLLANCWSVTMAALCGFMVGSLRMVWPWQRDLTPAVEELKQKTFEPYWPTTLDGESLLYIALAAAGLLLVLGLQWLGAVGPAPAPHEGEPSA</sequence>
<evidence type="ECO:0008006" key="4">
    <source>
        <dbReference type="Google" id="ProtNLM"/>
    </source>
</evidence>
<keyword evidence="1" id="KW-0812">Transmembrane</keyword>
<protein>
    <recommendedName>
        <fullName evidence="4">DUF368 domain-containing protein</fullName>
    </recommendedName>
</protein>
<reference evidence="2 3" key="1">
    <citation type="submission" date="2019-02" db="EMBL/GenBank/DDBJ databases">
        <title>Deep-cultivation of Planctomycetes and their phenomic and genomic characterization uncovers novel biology.</title>
        <authorList>
            <person name="Wiegand S."/>
            <person name="Jogler M."/>
            <person name="Boedeker C."/>
            <person name="Pinto D."/>
            <person name="Vollmers J."/>
            <person name="Rivas-Marin E."/>
            <person name="Kohn T."/>
            <person name="Peeters S.H."/>
            <person name="Heuer A."/>
            <person name="Rast P."/>
            <person name="Oberbeckmann S."/>
            <person name="Bunk B."/>
            <person name="Jeske O."/>
            <person name="Meyerdierks A."/>
            <person name="Storesund J.E."/>
            <person name="Kallscheuer N."/>
            <person name="Luecker S."/>
            <person name="Lage O.M."/>
            <person name="Pohl T."/>
            <person name="Merkel B.J."/>
            <person name="Hornburger P."/>
            <person name="Mueller R.-W."/>
            <person name="Bruemmer F."/>
            <person name="Labrenz M."/>
            <person name="Spormann A.M."/>
            <person name="Op den Camp H."/>
            <person name="Overmann J."/>
            <person name="Amann R."/>
            <person name="Jetten M.S.M."/>
            <person name="Mascher T."/>
            <person name="Medema M.H."/>
            <person name="Devos D.P."/>
            <person name="Kaster A.-K."/>
            <person name="Ovreas L."/>
            <person name="Rohde M."/>
            <person name="Galperin M.Y."/>
            <person name="Jogler C."/>
        </authorList>
    </citation>
    <scope>NUCLEOTIDE SEQUENCE [LARGE SCALE GENOMIC DNA]</scope>
    <source>
        <strain evidence="2 3">Pla175</strain>
    </source>
</reference>
<feature type="transmembrane region" description="Helical" evidence="1">
    <location>
        <begin position="69"/>
        <end position="94"/>
    </location>
</feature>
<feature type="transmembrane region" description="Helical" evidence="1">
    <location>
        <begin position="100"/>
        <end position="120"/>
    </location>
</feature>
<dbReference type="Proteomes" id="UP000317429">
    <property type="component" value="Chromosome"/>
</dbReference>
<feature type="transmembrane region" description="Helical" evidence="1">
    <location>
        <begin position="127"/>
        <end position="146"/>
    </location>
</feature>
<dbReference type="PANTHER" id="PTHR37308">
    <property type="entry name" value="INTEGRAL MEMBRANE PROTEIN"/>
    <property type="match status" value="1"/>
</dbReference>
<dbReference type="PANTHER" id="PTHR37308:SF1">
    <property type="entry name" value="POLYPRENYL-PHOSPHATE TRANSPORTER"/>
    <property type="match status" value="1"/>
</dbReference>
<feature type="transmembrane region" description="Helical" evidence="1">
    <location>
        <begin position="158"/>
        <end position="185"/>
    </location>
</feature>
<dbReference type="Pfam" id="PF04018">
    <property type="entry name" value="VCA0040-like"/>
    <property type="match status" value="1"/>
</dbReference>
<dbReference type="InterPro" id="IPR007163">
    <property type="entry name" value="VCA0040-like"/>
</dbReference>
<evidence type="ECO:0000256" key="1">
    <source>
        <dbReference type="SAM" id="Phobius"/>
    </source>
</evidence>
<name>A0A518DJ29_9BACT</name>
<dbReference type="AlphaFoldDB" id="A0A518DJ29"/>
<dbReference type="OrthoDB" id="9793746at2"/>
<dbReference type="EMBL" id="CP036291">
    <property type="protein sequence ID" value="QDU91489.1"/>
    <property type="molecule type" value="Genomic_DNA"/>
</dbReference>
<organism evidence="2 3">
    <name type="scientific">Pirellulimonas nuda</name>
    <dbReference type="NCBI Taxonomy" id="2528009"/>
    <lineage>
        <taxon>Bacteria</taxon>
        <taxon>Pseudomonadati</taxon>
        <taxon>Planctomycetota</taxon>
        <taxon>Planctomycetia</taxon>
        <taxon>Pirellulales</taxon>
        <taxon>Lacipirellulaceae</taxon>
        <taxon>Pirellulimonas</taxon>
    </lineage>
</organism>
<keyword evidence="3" id="KW-1185">Reference proteome</keyword>
<dbReference type="RefSeq" id="WP_145291648.1">
    <property type="nucleotide sequence ID" value="NZ_CP036291.1"/>
</dbReference>
<dbReference type="KEGG" id="pnd:Pla175_49180"/>
<feature type="transmembrane region" description="Helical" evidence="1">
    <location>
        <begin position="287"/>
        <end position="306"/>
    </location>
</feature>
<accession>A0A518DJ29</accession>
<proteinExistence type="predicted"/>
<feature type="transmembrane region" description="Helical" evidence="1">
    <location>
        <begin position="14"/>
        <end position="37"/>
    </location>
</feature>
<evidence type="ECO:0000313" key="2">
    <source>
        <dbReference type="EMBL" id="QDU91489.1"/>
    </source>
</evidence>
<keyword evidence="1" id="KW-1133">Transmembrane helix</keyword>